<evidence type="ECO:0000256" key="1">
    <source>
        <dbReference type="SAM" id="MobiDB-lite"/>
    </source>
</evidence>
<protein>
    <submittedName>
        <fullName evidence="2">Uncharacterized protein</fullName>
    </submittedName>
</protein>
<feature type="compositionally biased region" description="Pro residues" evidence="1">
    <location>
        <begin position="145"/>
        <end position="155"/>
    </location>
</feature>
<proteinExistence type="predicted"/>
<accession>A0A4Y7J1S1</accession>
<organism evidence="2 3">
    <name type="scientific">Papaver somniferum</name>
    <name type="common">Opium poppy</name>
    <dbReference type="NCBI Taxonomy" id="3469"/>
    <lineage>
        <taxon>Eukaryota</taxon>
        <taxon>Viridiplantae</taxon>
        <taxon>Streptophyta</taxon>
        <taxon>Embryophyta</taxon>
        <taxon>Tracheophyta</taxon>
        <taxon>Spermatophyta</taxon>
        <taxon>Magnoliopsida</taxon>
        <taxon>Ranunculales</taxon>
        <taxon>Papaveraceae</taxon>
        <taxon>Papaveroideae</taxon>
        <taxon>Papaver</taxon>
    </lineage>
</organism>
<dbReference type="AlphaFoldDB" id="A0A4Y7J1S1"/>
<dbReference type="Gramene" id="RZC55094">
    <property type="protein sequence ID" value="RZC55094"/>
    <property type="gene ID" value="C5167_013945"/>
</dbReference>
<dbReference type="Proteomes" id="UP000316621">
    <property type="component" value="Chromosome 3"/>
</dbReference>
<gene>
    <name evidence="2" type="ORF">C5167_013945</name>
</gene>
<reference evidence="2 3" key="1">
    <citation type="journal article" date="2018" name="Science">
        <title>The opium poppy genome and morphinan production.</title>
        <authorList>
            <person name="Guo L."/>
            <person name="Winzer T."/>
            <person name="Yang X."/>
            <person name="Li Y."/>
            <person name="Ning Z."/>
            <person name="He Z."/>
            <person name="Teodor R."/>
            <person name="Lu Y."/>
            <person name="Bowser T.A."/>
            <person name="Graham I.A."/>
            <person name="Ye K."/>
        </authorList>
    </citation>
    <scope>NUCLEOTIDE SEQUENCE [LARGE SCALE GENOMIC DNA]</scope>
    <source>
        <strain evidence="3">cv. HN1</strain>
        <tissue evidence="2">Leaves</tissue>
    </source>
</reference>
<dbReference type="EMBL" id="CM010717">
    <property type="protein sequence ID" value="RZC55094.1"/>
    <property type="molecule type" value="Genomic_DNA"/>
</dbReference>
<feature type="region of interest" description="Disordered" evidence="1">
    <location>
        <begin position="134"/>
        <end position="155"/>
    </location>
</feature>
<evidence type="ECO:0000313" key="3">
    <source>
        <dbReference type="Proteomes" id="UP000316621"/>
    </source>
</evidence>
<sequence length="155" mass="17401">MLLVLDFSTIKIHQDQISITAINYEVHGIQEKNLMCLLFGQLTGIRARYGTGHILVYLTKTKSLCRFKCLPLNGINSALNQTREEFVQSIYYNPSTESRGAGGISMQGRMFAQASPGFSQGYTESSQRRNSLSNQAHFKLNPMPTLLPPPSWRDT</sequence>
<keyword evidence="3" id="KW-1185">Reference proteome</keyword>
<evidence type="ECO:0000313" key="2">
    <source>
        <dbReference type="EMBL" id="RZC55094.1"/>
    </source>
</evidence>
<name>A0A4Y7J1S1_PAPSO</name>